<protein>
    <submittedName>
        <fullName evidence="2">Uncharacterized protein</fullName>
    </submittedName>
</protein>
<dbReference type="EMBL" id="JAACNO010002332">
    <property type="protein sequence ID" value="KAF4134169.1"/>
    <property type="molecule type" value="Genomic_DNA"/>
</dbReference>
<feature type="region of interest" description="Disordered" evidence="1">
    <location>
        <begin position="1"/>
        <end position="133"/>
    </location>
</feature>
<accession>A0A8S9U4R8</accession>
<gene>
    <name evidence="2" type="ORF">GN958_ATG16644</name>
</gene>
<sequence length="133" mass="14203">MTSAFWRSTSWRSRTHSGKHTVRNLRLERRCVPLKGSGGGGSTPTTDGASKEAGDSENKEKQGESSGSPETEQQTEQASSTESEASSTGKQENPAKQTPTATTQTTQVPSTPPAEDTKCNAPARRLRKKLAKA</sequence>
<evidence type="ECO:0000313" key="2">
    <source>
        <dbReference type="EMBL" id="KAF4134169.1"/>
    </source>
</evidence>
<name>A0A8S9U4R8_PHYIN</name>
<feature type="compositionally biased region" description="Basic residues" evidence="1">
    <location>
        <begin position="13"/>
        <end position="23"/>
    </location>
</feature>
<feature type="compositionally biased region" description="Basic residues" evidence="1">
    <location>
        <begin position="124"/>
        <end position="133"/>
    </location>
</feature>
<dbReference type="Proteomes" id="UP000704712">
    <property type="component" value="Unassembled WGS sequence"/>
</dbReference>
<evidence type="ECO:0000313" key="3">
    <source>
        <dbReference type="Proteomes" id="UP000704712"/>
    </source>
</evidence>
<proteinExistence type="predicted"/>
<feature type="compositionally biased region" description="Low complexity" evidence="1">
    <location>
        <begin position="70"/>
        <end position="109"/>
    </location>
</feature>
<feature type="compositionally biased region" description="Low complexity" evidence="1">
    <location>
        <begin position="1"/>
        <end position="12"/>
    </location>
</feature>
<comment type="caution">
    <text evidence="2">The sequence shown here is derived from an EMBL/GenBank/DDBJ whole genome shotgun (WGS) entry which is preliminary data.</text>
</comment>
<feature type="compositionally biased region" description="Basic and acidic residues" evidence="1">
    <location>
        <begin position="49"/>
        <end position="63"/>
    </location>
</feature>
<reference evidence="2" key="1">
    <citation type="submission" date="2020-03" db="EMBL/GenBank/DDBJ databases">
        <title>Hybrid Assembly of Korean Phytophthora infestans isolates.</title>
        <authorList>
            <person name="Prokchorchik M."/>
            <person name="Lee Y."/>
            <person name="Seo J."/>
            <person name="Cho J.-H."/>
            <person name="Park Y.-E."/>
            <person name="Jang D.-C."/>
            <person name="Im J.-S."/>
            <person name="Choi J.-G."/>
            <person name="Park H.-J."/>
            <person name="Lee G.-B."/>
            <person name="Lee Y.-G."/>
            <person name="Hong S.-Y."/>
            <person name="Cho K."/>
            <person name="Sohn K.H."/>
        </authorList>
    </citation>
    <scope>NUCLEOTIDE SEQUENCE</scope>
    <source>
        <strain evidence="2">KR_2_A2</strain>
    </source>
</reference>
<evidence type="ECO:0000256" key="1">
    <source>
        <dbReference type="SAM" id="MobiDB-lite"/>
    </source>
</evidence>
<organism evidence="2 3">
    <name type="scientific">Phytophthora infestans</name>
    <name type="common">Potato late blight agent</name>
    <name type="synonym">Botrytis infestans</name>
    <dbReference type="NCBI Taxonomy" id="4787"/>
    <lineage>
        <taxon>Eukaryota</taxon>
        <taxon>Sar</taxon>
        <taxon>Stramenopiles</taxon>
        <taxon>Oomycota</taxon>
        <taxon>Peronosporomycetes</taxon>
        <taxon>Peronosporales</taxon>
        <taxon>Peronosporaceae</taxon>
        <taxon>Phytophthora</taxon>
    </lineage>
</organism>
<dbReference type="AlphaFoldDB" id="A0A8S9U4R8"/>